<dbReference type="RefSeq" id="WP_189362024.1">
    <property type="nucleotide sequence ID" value="NZ_MCIF01000002.1"/>
</dbReference>
<name>A0A328VPD6_9CHLR</name>
<evidence type="ECO:0000313" key="3">
    <source>
        <dbReference type="Proteomes" id="UP000248706"/>
    </source>
</evidence>
<evidence type="ECO:0000313" key="2">
    <source>
        <dbReference type="EMBL" id="RAQ97543.1"/>
    </source>
</evidence>
<dbReference type="AlphaFoldDB" id="A0A328VPD6"/>
<dbReference type="InterPro" id="IPR042001">
    <property type="entry name" value="Sortase_F"/>
</dbReference>
<dbReference type="Pfam" id="PF04203">
    <property type="entry name" value="Sortase"/>
    <property type="match status" value="1"/>
</dbReference>
<keyword evidence="1" id="KW-0378">Hydrolase</keyword>
<evidence type="ECO:0000256" key="1">
    <source>
        <dbReference type="ARBA" id="ARBA00022801"/>
    </source>
</evidence>
<sequence>MQGKAKPTHHDPGQPGFGSGGVRHWLLLLLPILLVSSGLLVTGCGAVSPPVVDGGQGVERQPPAPVTATATAPATVLSPAPPTQLLIPAIGVAAPVERVGLGADGTLVTPQRHPWDDVGWYRFGPLPGQQGSAVIAGHLDRPGGYPAVFWNLHLLRPGTTLTVIDERGQRWHFRVTAVASYPPQRAPLLQIFADRSGHYLNLITCAGSWVPSEHQTTERLVVYSVLQGS</sequence>
<gene>
    <name evidence="2" type="ORF">A4R35_18545</name>
</gene>
<dbReference type="Gene3D" id="2.40.260.10">
    <property type="entry name" value="Sortase"/>
    <property type="match status" value="1"/>
</dbReference>
<dbReference type="EMBL" id="MCIF01000002">
    <property type="protein sequence ID" value="RAQ97543.1"/>
    <property type="molecule type" value="Genomic_DNA"/>
</dbReference>
<dbReference type="CDD" id="cd05829">
    <property type="entry name" value="Sortase_F"/>
    <property type="match status" value="1"/>
</dbReference>
<dbReference type="GO" id="GO:0016787">
    <property type="term" value="F:hydrolase activity"/>
    <property type="evidence" value="ECO:0007669"/>
    <property type="project" value="UniProtKB-KW"/>
</dbReference>
<organism evidence="2 3">
    <name type="scientific">Thermogemmatispora tikiterensis</name>
    <dbReference type="NCBI Taxonomy" id="1825093"/>
    <lineage>
        <taxon>Bacteria</taxon>
        <taxon>Bacillati</taxon>
        <taxon>Chloroflexota</taxon>
        <taxon>Ktedonobacteria</taxon>
        <taxon>Thermogemmatisporales</taxon>
        <taxon>Thermogemmatisporaceae</taxon>
        <taxon>Thermogemmatispora</taxon>
    </lineage>
</organism>
<dbReference type="InterPro" id="IPR023365">
    <property type="entry name" value="Sortase_dom-sf"/>
</dbReference>
<evidence type="ECO:0008006" key="4">
    <source>
        <dbReference type="Google" id="ProtNLM"/>
    </source>
</evidence>
<proteinExistence type="predicted"/>
<dbReference type="Proteomes" id="UP000248706">
    <property type="component" value="Unassembled WGS sequence"/>
</dbReference>
<comment type="caution">
    <text evidence="2">The sequence shown here is derived from an EMBL/GenBank/DDBJ whole genome shotgun (WGS) entry which is preliminary data.</text>
</comment>
<keyword evidence="3" id="KW-1185">Reference proteome</keyword>
<dbReference type="InterPro" id="IPR005754">
    <property type="entry name" value="Sortase"/>
</dbReference>
<dbReference type="SUPFAM" id="SSF63817">
    <property type="entry name" value="Sortase"/>
    <property type="match status" value="1"/>
</dbReference>
<protein>
    <recommendedName>
        <fullName evidence="4">Class F sortase</fullName>
    </recommendedName>
</protein>
<accession>A0A328VPD6</accession>
<reference evidence="2 3" key="1">
    <citation type="submission" date="2016-08" db="EMBL/GenBank/DDBJ databases">
        <title>Analysis of Carbohydrate Active Enzymes in Thermogemmatispora T81 Reveals Carbohydrate Degradation Ability.</title>
        <authorList>
            <person name="Tomazini A."/>
            <person name="Lal S."/>
            <person name="Stott M."/>
            <person name="Henrissat B."/>
            <person name="Polikarpov I."/>
            <person name="Sparling R."/>
            <person name="Levin D.B."/>
        </authorList>
    </citation>
    <scope>NUCLEOTIDE SEQUENCE [LARGE SCALE GENOMIC DNA]</scope>
    <source>
        <strain evidence="2 3">T81</strain>
    </source>
</reference>